<sequence>MNRKPLTKITKQKIKYGTDMADVCTIKNRTPIQKRVQYPSARSRNYLDTKPQDAVSNNLNITIDVGGTNSTFIPSYKEKSNRFYKPDLTSIRENRKLSSVMKKNNRISTGSPNIPFGSKVKDKYPFQSNIDTNSSLANNFMVKRKKKRIPKNTSKEMCKIIKSFKASNTVLNYAQEYQIQNNINLSRKIRMYNSNEPRENYRKPCSKRSNTRIIPSTSRESMSISPKIYKPIENTQRVSPPGLQNSLPRTPLKLRPNGVQLVKKEEVLHLKDQIRSALTTLGPNFMKDLHQRDYISLPELIDSFRDNLLLAKKDATDFAKYLAEQECATSWLANPLSKNICMATIDNKIKEFAEDYEKIDYNLEQFIEEYKHFRDEKRKENILQSLKKLGERQYITPMNLTRAFIDAGYLTDLDKFIIILLRKSSSLHQIDSKVLNEEITEQISKIKPNFMRRITSPKKMTFKGAASKKISKKINIVDKVATKIALKQLRKSQCTNPQQSKKESSIDEGERTKTEVLFTISDTLFGMKKTLSEVCKGYIYDRVIDGVEYQLIKRQSLINAFKNIRINFTTPELCELKSTLNPIFRDYCDLGAFIDVLSTLGIKEDIPVGNKYMDYHTLEPTAIRIFNLINEYMEKNMIGIPKEIFPPKMISVVNCVSKNKKEDLEVIDFIKVRNFLREKEIIRYGEDLDENFKNFLEMDPHHEDLMMMRKFSKALIQIRNSKYFRTFGTQKRIDFNITEEKDVQREKSQNLIGFISKCAEEVNLKDRIDRMMECYRIPSSNTFNPTNPDENLINNKSFNTQKTIEMSTKEEIVPENYKKQNTMQKYLKQEDSLYTSLNSISGSEDLSLCNSKSDVSMKRRRFGIYVTGAKTKPLN</sequence>
<protein>
    <submittedName>
        <fullName evidence="1">Uncharacterized protein</fullName>
    </submittedName>
</protein>
<name>A0AAD1U4T0_EUPCR</name>
<keyword evidence="2" id="KW-1185">Reference proteome</keyword>
<reference evidence="1" key="1">
    <citation type="submission" date="2023-07" db="EMBL/GenBank/DDBJ databases">
        <authorList>
            <consortium name="AG Swart"/>
            <person name="Singh M."/>
            <person name="Singh A."/>
            <person name="Seah K."/>
            <person name="Emmerich C."/>
        </authorList>
    </citation>
    <scope>NUCLEOTIDE SEQUENCE</scope>
    <source>
        <strain evidence="1">DP1</strain>
    </source>
</reference>
<dbReference type="AlphaFoldDB" id="A0AAD1U4T0"/>
<dbReference type="EMBL" id="CAMPGE010001377">
    <property type="protein sequence ID" value="CAI2360161.1"/>
    <property type="molecule type" value="Genomic_DNA"/>
</dbReference>
<evidence type="ECO:0000313" key="1">
    <source>
        <dbReference type="EMBL" id="CAI2360161.1"/>
    </source>
</evidence>
<organism evidence="1 2">
    <name type="scientific">Euplotes crassus</name>
    <dbReference type="NCBI Taxonomy" id="5936"/>
    <lineage>
        <taxon>Eukaryota</taxon>
        <taxon>Sar</taxon>
        <taxon>Alveolata</taxon>
        <taxon>Ciliophora</taxon>
        <taxon>Intramacronucleata</taxon>
        <taxon>Spirotrichea</taxon>
        <taxon>Hypotrichia</taxon>
        <taxon>Euplotida</taxon>
        <taxon>Euplotidae</taxon>
        <taxon>Moneuplotes</taxon>
    </lineage>
</organism>
<evidence type="ECO:0000313" key="2">
    <source>
        <dbReference type="Proteomes" id="UP001295684"/>
    </source>
</evidence>
<gene>
    <name evidence="1" type="ORF">ECRASSUSDP1_LOCUS1459</name>
</gene>
<comment type="caution">
    <text evidence="1">The sequence shown here is derived from an EMBL/GenBank/DDBJ whole genome shotgun (WGS) entry which is preliminary data.</text>
</comment>
<dbReference type="Proteomes" id="UP001295684">
    <property type="component" value="Unassembled WGS sequence"/>
</dbReference>
<proteinExistence type="predicted"/>
<accession>A0AAD1U4T0</accession>